<dbReference type="EMBL" id="MFJB01000010">
    <property type="protein sequence ID" value="OGG00832.1"/>
    <property type="molecule type" value="Genomic_DNA"/>
</dbReference>
<evidence type="ECO:0000256" key="3">
    <source>
        <dbReference type="SAM" id="SignalP"/>
    </source>
</evidence>
<dbReference type="Proteomes" id="UP000177396">
    <property type="component" value="Unassembled WGS sequence"/>
</dbReference>
<feature type="chain" id="PRO_5009522546" description="DUF8173 domain-containing protein" evidence="3">
    <location>
        <begin position="22"/>
        <end position="400"/>
    </location>
</feature>
<dbReference type="AlphaFoldDB" id="A0A1F5YLR8"/>
<keyword evidence="2" id="KW-0472">Membrane</keyword>
<keyword evidence="3" id="KW-0732">Signal</keyword>
<feature type="domain" description="DUF8173" evidence="4">
    <location>
        <begin position="230"/>
        <end position="370"/>
    </location>
</feature>
<feature type="transmembrane region" description="Helical" evidence="2">
    <location>
        <begin position="267"/>
        <end position="289"/>
    </location>
</feature>
<evidence type="ECO:0000313" key="5">
    <source>
        <dbReference type="EMBL" id="OGG00832.1"/>
    </source>
</evidence>
<evidence type="ECO:0000313" key="6">
    <source>
        <dbReference type="Proteomes" id="UP000177396"/>
    </source>
</evidence>
<evidence type="ECO:0000256" key="2">
    <source>
        <dbReference type="SAM" id="Phobius"/>
    </source>
</evidence>
<accession>A0A1F5YLR8</accession>
<keyword evidence="2" id="KW-1133">Transmembrane helix</keyword>
<reference evidence="5 6" key="1">
    <citation type="journal article" date="2016" name="Nat. Commun.">
        <title>Thousands of microbial genomes shed light on interconnected biogeochemical processes in an aquifer system.</title>
        <authorList>
            <person name="Anantharaman K."/>
            <person name="Brown C.T."/>
            <person name="Hug L.A."/>
            <person name="Sharon I."/>
            <person name="Castelle C.J."/>
            <person name="Probst A.J."/>
            <person name="Thomas B.C."/>
            <person name="Singh A."/>
            <person name="Wilkins M.J."/>
            <person name="Karaoz U."/>
            <person name="Brodie E.L."/>
            <person name="Williams K.H."/>
            <person name="Hubbard S.S."/>
            <person name="Banfield J.F."/>
        </authorList>
    </citation>
    <scope>NUCLEOTIDE SEQUENCE [LARGE SCALE GENOMIC DNA]</scope>
</reference>
<sequence>MKKILLTLLPLFLLLVPVVRAQSPDNAEMAKFYRLSQGEVVDRDLFAAGERVEISGIVNGDLYAAGSQVFIDGTVNGDILAAGGTINFSGKVRDDLRIAGGNITITGLVGKNASIAAGNVELLPGASIVGGLSTLFGNLNQSSPVGTYIRGAGGNINIDNHVGEDAQLAVGSLNVTGNARILGDLTYWSKDKGVIDPQSEITGQTVYHLSKGTPPFQAAKIKKTVITGGRIASLIITFIIGLVYLVLFPRHFKKTLDNLKEKTVHSFIFGILSPFLVLVFCLLLAITIIGIPASIFIFMFYLLLLYLFRIPVIYFLGSLLMKRFAEDDKEIWNLTVGILLYWILLLIPYIGPAASFFVPVFGFGAYLLNFKRTQDGSRSPVLTKSPSRSLSRRSRSGKKS</sequence>
<keyword evidence="2" id="KW-0812">Transmembrane</keyword>
<feature type="region of interest" description="Disordered" evidence="1">
    <location>
        <begin position="376"/>
        <end position="400"/>
    </location>
</feature>
<organism evidence="5 6">
    <name type="scientific">Candidatus Gottesmanbacteria bacterium RBG_16_38_7b</name>
    <dbReference type="NCBI Taxonomy" id="1798372"/>
    <lineage>
        <taxon>Bacteria</taxon>
        <taxon>Candidatus Gottesmaniibacteriota</taxon>
    </lineage>
</organism>
<gene>
    <name evidence="5" type="ORF">A2153_04890</name>
</gene>
<feature type="compositionally biased region" description="Basic residues" evidence="1">
    <location>
        <begin position="390"/>
        <end position="400"/>
    </location>
</feature>
<protein>
    <recommendedName>
        <fullName evidence="4">DUF8173 domain-containing protein</fullName>
    </recommendedName>
</protein>
<evidence type="ECO:0000256" key="1">
    <source>
        <dbReference type="SAM" id="MobiDB-lite"/>
    </source>
</evidence>
<evidence type="ECO:0000259" key="4">
    <source>
        <dbReference type="Pfam" id="PF26514"/>
    </source>
</evidence>
<proteinExistence type="predicted"/>
<feature type="signal peptide" evidence="3">
    <location>
        <begin position="1"/>
        <end position="21"/>
    </location>
</feature>
<dbReference type="InterPro" id="IPR058486">
    <property type="entry name" value="DUF8173"/>
</dbReference>
<name>A0A1F5YLR8_9BACT</name>
<feature type="transmembrane region" description="Helical" evidence="2">
    <location>
        <begin position="295"/>
        <end position="319"/>
    </location>
</feature>
<feature type="transmembrane region" description="Helical" evidence="2">
    <location>
        <begin position="225"/>
        <end position="247"/>
    </location>
</feature>
<comment type="caution">
    <text evidence="5">The sequence shown here is derived from an EMBL/GenBank/DDBJ whole genome shotgun (WGS) entry which is preliminary data.</text>
</comment>
<dbReference type="Pfam" id="PF26514">
    <property type="entry name" value="DUF8173"/>
    <property type="match status" value="1"/>
</dbReference>